<reference evidence="1 2" key="1">
    <citation type="submission" date="2011-08" db="EMBL/GenBank/DDBJ databases">
        <authorList>
            <person name="Weinstock G."/>
            <person name="Sodergren E."/>
            <person name="Clifton S."/>
            <person name="Fulton L."/>
            <person name="Fulton B."/>
            <person name="Courtney L."/>
            <person name="Fronick C."/>
            <person name="Harrison M."/>
            <person name="Strong C."/>
            <person name="Farmer C."/>
            <person name="Delahaunty K."/>
            <person name="Markovic C."/>
            <person name="Hall O."/>
            <person name="Minx P."/>
            <person name="Tomlinson C."/>
            <person name="Mitreva M."/>
            <person name="Hou S."/>
            <person name="Chen J."/>
            <person name="Wollam A."/>
            <person name="Pepin K.H."/>
            <person name="Johnson M."/>
            <person name="Bhonagiri V."/>
            <person name="Zhang X."/>
            <person name="Suruliraj S."/>
            <person name="Warren W."/>
            <person name="Chinwalla A."/>
            <person name="Mardis E.R."/>
            <person name="Wilson R.K."/>
        </authorList>
    </citation>
    <scope>NUCLEOTIDE SEQUENCE [LARGE SCALE GENOMIC DNA]</scope>
    <source>
        <strain evidence="1 2">ATCC 51873</strain>
    </source>
</reference>
<dbReference type="HOGENOM" id="CLU_1844346_0_0_6"/>
<proteinExistence type="predicted"/>
<dbReference type="RefSeq" id="WP_004091952.1">
    <property type="nucleotide sequence ID" value="NZ_JH417510.1"/>
</dbReference>
<organism evidence="1 2">
    <name type="scientific">Hafnia alvei ATCC 51873</name>
    <dbReference type="NCBI Taxonomy" id="1002364"/>
    <lineage>
        <taxon>Bacteria</taxon>
        <taxon>Pseudomonadati</taxon>
        <taxon>Pseudomonadota</taxon>
        <taxon>Gammaproteobacteria</taxon>
        <taxon>Enterobacterales</taxon>
        <taxon>Hafniaceae</taxon>
        <taxon>Hafnia</taxon>
    </lineage>
</organism>
<name>G9Y5R9_HAFAL</name>
<comment type="caution">
    <text evidence="1">The sequence shown here is derived from an EMBL/GenBank/DDBJ whole genome shotgun (WGS) entry which is preliminary data.</text>
</comment>
<dbReference type="Proteomes" id="UP000005959">
    <property type="component" value="Unassembled WGS sequence"/>
</dbReference>
<sequence>MTISIGLIKWPESKVASVRLYLTFLVEVTKSLNLTFDGCNHDPVGITQDYLDGLITDTDRKLALSYWWGCFDDKNIRSFKDKPLLMSRLAVCFLSINEENVDEIGEHLSWFIEVLGFLNCNLSEVICFMGEYFEFKSIASAP</sequence>
<evidence type="ECO:0000313" key="1">
    <source>
        <dbReference type="EMBL" id="EHM43623.1"/>
    </source>
</evidence>
<gene>
    <name evidence="1" type="ORF">HMPREF0454_01865</name>
</gene>
<dbReference type="EMBL" id="AGCI01000038">
    <property type="protein sequence ID" value="EHM43623.1"/>
    <property type="molecule type" value="Genomic_DNA"/>
</dbReference>
<accession>G9Y5R9</accession>
<protein>
    <submittedName>
        <fullName evidence="1">Uncharacterized protein</fullName>
    </submittedName>
</protein>
<dbReference type="AlphaFoldDB" id="G9Y5R9"/>
<evidence type="ECO:0000313" key="2">
    <source>
        <dbReference type="Proteomes" id="UP000005959"/>
    </source>
</evidence>